<gene>
    <name evidence="3" type="ORF">F7O44_17320</name>
</gene>
<evidence type="ECO:0000259" key="2">
    <source>
        <dbReference type="Pfam" id="PF07364"/>
    </source>
</evidence>
<dbReference type="InterPro" id="IPR009197">
    <property type="entry name" value="MlrC"/>
</dbReference>
<dbReference type="AlphaFoldDB" id="A0A7K3M679"/>
<keyword evidence="4" id="KW-1185">Reference proteome</keyword>
<organism evidence="3 4">
    <name type="scientific">Phytoactinopolyspora mesophila</name>
    <dbReference type="NCBI Taxonomy" id="2650750"/>
    <lineage>
        <taxon>Bacteria</taxon>
        <taxon>Bacillati</taxon>
        <taxon>Actinomycetota</taxon>
        <taxon>Actinomycetes</taxon>
        <taxon>Jiangellales</taxon>
        <taxon>Jiangellaceae</taxon>
        <taxon>Phytoactinopolyspora</taxon>
    </lineage>
</organism>
<evidence type="ECO:0000313" key="4">
    <source>
        <dbReference type="Proteomes" id="UP000460435"/>
    </source>
</evidence>
<name>A0A7K3M679_9ACTN</name>
<protein>
    <recommendedName>
        <fullName evidence="5">Microcystin degradation protein MlrC</fullName>
    </recommendedName>
</protein>
<dbReference type="Proteomes" id="UP000460435">
    <property type="component" value="Unassembled WGS sequence"/>
</dbReference>
<evidence type="ECO:0000259" key="1">
    <source>
        <dbReference type="Pfam" id="PF07171"/>
    </source>
</evidence>
<sequence>MRLAAVGFGHEANSFAPVQASLDVWQRCGIFEGAAIRDRYATSESILAGFFAYEAEEPGVEIVPLVFSWLTPTGISTEEAFEHLTRRMLGALREHGPWDGVLLPQHGAAVAEHHLDADGEFISRVRDVVGPGVPVGVTLDMHANISDRMVRAADVITVFQTNPHVDAREQGLACARLIGRQIRGEIRPVLALADPPLVINILRQGTADEPMAGLLRLAREQERRPGILSVSVVEGFPYADVPEMGMSFLAIAEDDPGLAADVAQALAHAAWDMRESFVGDAHSIDDALLEAAAAPDGPVVILDMGDNVGGGSPGDSTHVLHAARRLAVGGLIESLYDPEAVQACAAAGVGGRVDLAVGGKVDNRHGAPFPITGEVIAVTDGKFEDPTPTHGGSRFFDLGASAGVRTDDGFELAIHSRPEGTRSQVQFRNVGIEPTEAKIIAAKGVHSPRAAFEPIATALIWVASPGSTSADLSSFTYRHRRRPMFPFEPDATW</sequence>
<dbReference type="InterPro" id="IPR010799">
    <property type="entry name" value="MlrC_C"/>
</dbReference>
<feature type="domain" description="Microcystin LR degradation protein MlrC N-terminal" evidence="2">
    <location>
        <begin position="2"/>
        <end position="291"/>
    </location>
</feature>
<proteinExistence type="predicted"/>
<feature type="domain" description="Microcystin LR degradation protein MlrC C-terminal" evidence="1">
    <location>
        <begin position="301"/>
        <end position="479"/>
    </location>
</feature>
<dbReference type="Pfam" id="PF07171">
    <property type="entry name" value="MlrC_C"/>
    <property type="match status" value="1"/>
</dbReference>
<reference evidence="3 4" key="1">
    <citation type="submission" date="2019-11" db="EMBL/GenBank/DDBJ databases">
        <authorList>
            <person name="Li X.-J."/>
            <person name="Feng X.-M."/>
        </authorList>
    </citation>
    <scope>NUCLEOTIDE SEQUENCE [LARGE SCALE GENOMIC DNA]</scope>
    <source>
        <strain evidence="3 4">XMNu-373</strain>
    </source>
</reference>
<evidence type="ECO:0000313" key="3">
    <source>
        <dbReference type="EMBL" id="NDL58834.1"/>
    </source>
</evidence>
<accession>A0A7K3M679</accession>
<dbReference type="Pfam" id="PF07364">
    <property type="entry name" value="DUF1485"/>
    <property type="match status" value="1"/>
</dbReference>
<evidence type="ECO:0008006" key="5">
    <source>
        <dbReference type="Google" id="ProtNLM"/>
    </source>
</evidence>
<comment type="caution">
    <text evidence="3">The sequence shown here is derived from an EMBL/GenBank/DDBJ whole genome shotgun (WGS) entry which is preliminary data.</text>
</comment>
<dbReference type="InterPro" id="IPR015995">
    <property type="entry name" value="MlrC_N"/>
</dbReference>
<dbReference type="EMBL" id="WLZY01000006">
    <property type="protein sequence ID" value="NDL58834.1"/>
    <property type="molecule type" value="Genomic_DNA"/>
</dbReference>
<dbReference type="PIRSF" id="PIRSF012702">
    <property type="entry name" value="UCP012702"/>
    <property type="match status" value="1"/>
</dbReference>
<dbReference type="RefSeq" id="WP_162451549.1">
    <property type="nucleotide sequence ID" value="NZ_WLZY01000006.1"/>
</dbReference>